<protein>
    <submittedName>
        <fullName evidence="4">2-ketoacid reductase</fullName>
    </submittedName>
</protein>
<comment type="caution">
    <text evidence="4">The sequence shown here is derived from an EMBL/GenBank/DDBJ whole genome shotgun (WGS) entry which is preliminary data.</text>
</comment>
<evidence type="ECO:0000313" key="5">
    <source>
        <dbReference type="Proteomes" id="UP000636010"/>
    </source>
</evidence>
<proteinExistence type="predicted"/>
<dbReference type="EMBL" id="BMEC01000001">
    <property type="protein sequence ID" value="GGC20756.1"/>
    <property type="molecule type" value="Genomic_DNA"/>
</dbReference>
<evidence type="ECO:0000256" key="1">
    <source>
        <dbReference type="ARBA" id="ARBA00023002"/>
    </source>
</evidence>
<dbReference type="Pfam" id="PF02826">
    <property type="entry name" value="2-Hacid_dh_C"/>
    <property type="match status" value="1"/>
</dbReference>
<reference evidence="5" key="1">
    <citation type="journal article" date="2019" name="Int. J. Syst. Evol. Microbiol.">
        <title>The Global Catalogue of Microorganisms (GCM) 10K type strain sequencing project: providing services to taxonomists for standard genome sequencing and annotation.</title>
        <authorList>
            <consortium name="The Broad Institute Genomics Platform"/>
            <consortium name="The Broad Institute Genome Sequencing Center for Infectious Disease"/>
            <person name="Wu L."/>
            <person name="Ma J."/>
        </authorList>
    </citation>
    <scope>NUCLEOTIDE SEQUENCE [LARGE SCALE GENOMIC DNA]</scope>
    <source>
        <strain evidence="5">CGMCC 1.10832</strain>
    </source>
</reference>
<evidence type="ECO:0000313" key="4">
    <source>
        <dbReference type="EMBL" id="GGC20756.1"/>
    </source>
</evidence>
<dbReference type="InterPro" id="IPR006140">
    <property type="entry name" value="D-isomer_DH_NAD-bd"/>
</dbReference>
<keyword evidence="2" id="KW-0520">NAD</keyword>
<dbReference type="InterPro" id="IPR036291">
    <property type="entry name" value="NAD(P)-bd_dom_sf"/>
</dbReference>
<dbReference type="PANTHER" id="PTHR43333">
    <property type="entry name" value="2-HACID_DH_C DOMAIN-CONTAINING PROTEIN"/>
    <property type="match status" value="1"/>
</dbReference>
<organism evidence="4 5">
    <name type="scientific">Marivirga lumbricoides</name>
    <dbReference type="NCBI Taxonomy" id="1046115"/>
    <lineage>
        <taxon>Bacteria</taxon>
        <taxon>Pseudomonadati</taxon>
        <taxon>Bacteroidota</taxon>
        <taxon>Cytophagia</taxon>
        <taxon>Cytophagales</taxon>
        <taxon>Marivirgaceae</taxon>
        <taxon>Marivirga</taxon>
    </lineage>
</organism>
<feature type="domain" description="D-isomer specific 2-hydroxyacid dehydrogenase NAD-binding" evidence="3">
    <location>
        <begin position="84"/>
        <end position="256"/>
    </location>
</feature>
<dbReference type="SUPFAM" id="SSF51735">
    <property type="entry name" value="NAD(P)-binding Rossmann-fold domains"/>
    <property type="match status" value="1"/>
</dbReference>
<dbReference type="Proteomes" id="UP000636010">
    <property type="component" value="Unassembled WGS sequence"/>
</dbReference>
<name>A0ABQ1L7E2_9BACT</name>
<dbReference type="Gene3D" id="3.40.50.720">
    <property type="entry name" value="NAD(P)-binding Rossmann-like Domain"/>
    <property type="match status" value="2"/>
</dbReference>
<keyword evidence="1" id="KW-0560">Oxidoreductase</keyword>
<dbReference type="PANTHER" id="PTHR43333:SF1">
    <property type="entry name" value="D-ISOMER SPECIFIC 2-HYDROXYACID DEHYDROGENASE NAD-BINDING DOMAIN-CONTAINING PROTEIN"/>
    <property type="match status" value="1"/>
</dbReference>
<sequence>MDKEFPEIKCVRAESPQEIKDLLPTANYVGGFNFLNGYEIDHIEWIHSFGAGVDSFMQISIPENCLLSKTTGKMGIRMGEYCLTYILEDLKQVDKIHTNQQKKVWDQLKQSSLRHQEVYFLGTGYVGTEIAKILKPLSKKLIGINSRGNENAIFDQSIAIDSINPDSITAGSIIINSLPLTDKTEKLVNKDFLQHLKNCLFINVGRGGTVDHEALLVAIDQGHIRKAVLDVFEEEPLNKESSLWIHPKCFITPHLAGITDIFDVTESFKMAFEQLNHADKSNQFIQKKRQY</sequence>
<evidence type="ECO:0000259" key="3">
    <source>
        <dbReference type="Pfam" id="PF02826"/>
    </source>
</evidence>
<evidence type="ECO:0000256" key="2">
    <source>
        <dbReference type="ARBA" id="ARBA00023027"/>
    </source>
</evidence>
<gene>
    <name evidence="4" type="ORF">GCM10011506_02370</name>
</gene>
<accession>A0ABQ1L7E2</accession>
<keyword evidence="5" id="KW-1185">Reference proteome</keyword>